<evidence type="ECO:0000313" key="3">
    <source>
        <dbReference type="Proteomes" id="UP001062263"/>
    </source>
</evidence>
<protein>
    <recommendedName>
        <fullName evidence="4">DUF935 family protein</fullName>
    </recommendedName>
</protein>
<dbReference type="InterPro" id="IPR009279">
    <property type="entry name" value="Portal_Mu"/>
</dbReference>
<accession>A0ABM7ZID8</accession>
<dbReference type="RefSeq" id="WP_067982833.1">
    <property type="nucleotide sequence ID" value="NZ_AP025943.1"/>
</dbReference>
<evidence type="ECO:0000313" key="2">
    <source>
        <dbReference type="EMBL" id="BDL44435.1"/>
    </source>
</evidence>
<dbReference type="EMBL" id="AP025943">
    <property type="protein sequence ID" value="BDL44435.1"/>
    <property type="molecule type" value="Genomic_DNA"/>
</dbReference>
<name>A0ABM7ZID8_9BACT</name>
<gene>
    <name evidence="2" type="ORF">Abiwalacus_20090</name>
</gene>
<feature type="region of interest" description="Disordered" evidence="1">
    <location>
        <begin position="560"/>
        <end position="584"/>
    </location>
</feature>
<dbReference type="Proteomes" id="UP001062263">
    <property type="component" value="Chromosome"/>
</dbReference>
<sequence>MIRRLYNYILHRKPHAEGVQRSLTTPDNPSQDSRPGMFGFLPLSELDKERRRQIERVCPLDYLSVDTVRRCLQECQLGAYAEQQWIWEQMEQYDPMLLTCLTKRDDALDKYDWSITVKPDLDDRDSLLAEAQQRTITDLCNAIVNMDEAITALSQASRRHYKFLQPYADSDGLHLLPIDNWLMCRDGYRGAWGYNPNAQFGRYRGETLPVPLDDLILRLHPRPIDMPAQMLVLNRSTTLAQWDVFLEHLGTPPAFFVLPADCSEDLRQLYIQAAARMLSAATGVIDHGADIKSVPVSQTSVDLFDRRYKVATEEIAMLTTAGKLTVMTESGSGTLAGGAQADGFADWAAGESSSIATVLTAQLVNRVLDEYHPGQPHLVEFTLSCVDKTTPDKEIANAAALRAAGYDIDDAEVSERTGWQVTAGVSSSQLYAIKAAGYVPQQQTMEGVVKMPLQPAPQETPYTLNSRRRDALTTLALHRSTTLWEPARRRLEEVVAHRLRDIDERLERVTLELLPLSPEEQAQLALMLQVPGEEEIVSTALQIARRLQVARDEGRRRAAAIDPSLATSTPARPLHGANSAKSDI</sequence>
<evidence type="ECO:0000256" key="1">
    <source>
        <dbReference type="SAM" id="MobiDB-lite"/>
    </source>
</evidence>
<dbReference type="Pfam" id="PF06074">
    <property type="entry name" value="Portal_Mu"/>
    <property type="match status" value="1"/>
</dbReference>
<keyword evidence="3" id="KW-1185">Reference proteome</keyword>
<organism evidence="2 3">
    <name type="scientific">Akkermansia biwaensis</name>
    <dbReference type="NCBI Taxonomy" id="2946555"/>
    <lineage>
        <taxon>Bacteria</taxon>
        <taxon>Pseudomonadati</taxon>
        <taxon>Verrucomicrobiota</taxon>
        <taxon>Verrucomicrobiia</taxon>
        <taxon>Verrucomicrobiales</taxon>
        <taxon>Akkermansiaceae</taxon>
        <taxon>Akkermansia</taxon>
    </lineage>
</organism>
<proteinExistence type="predicted"/>
<reference evidence="2" key="1">
    <citation type="submission" date="2022-06" db="EMBL/GenBank/DDBJ databases">
        <title>Akkermansia biwalacus sp. nov., an anaerobic mucin-degrading bacterium isolated from human intestine.</title>
        <authorList>
            <person name="Kobayashi Y."/>
            <person name="Inoue S."/>
            <person name="Kawahara T."/>
            <person name="Kohda N."/>
        </authorList>
    </citation>
    <scope>NUCLEOTIDE SEQUENCE</scope>
    <source>
        <strain evidence="2">WON2089</strain>
    </source>
</reference>
<evidence type="ECO:0008006" key="4">
    <source>
        <dbReference type="Google" id="ProtNLM"/>
    </source>
</evidence>